<dbReference type="InterPro" id="IPR000297">
    <property type="entry name" value="PPIase_PpiC"/>
</dbReference>
<sequence length="405" mass="45062">MAQQKKKSPTPADKTQAPRKKDVRARARKTRMSKGVKILLVAIGCAAMILSVSTMACSGIINQSQNKKSYTLTGGVAAKVDGVNITEDTVTKQIMNVRASGGYDTDKKWAQYLVDNGMTPESYRASVIDSLARQYLVQKAEKEYDVQVTDEDVEQAWKDAAANYESEEAFENQIKMFGFTKDSYKQQLESTLKQTKLKEKVAKAAEPTDQEVIDYLNSNLSTYNDARRSQNILFKVNSGATDEEKAKVKEKAQEVLDKINAGEISFDDAVSKYSEDTGSKDNKGDVGWDKLTSFVDEYQSALSGLNKGDVSQLVESSYGYHIIKCTDYFHVDESVTSIDQVPKKIVSYVKNILKTQKESTAYSKWMDAYIKKADIQVNDMPKEVPYNVSLKHVTPSTGSSSTSNE</sequence>
<dbReference type="PANTHER" id="PTHR47245:SF2">
    <property type="entry name" value="PEPTIDYL-PROLYL CIS-TRANS ISOMERASE HP_0175-RELATED"/>
    <property type="match status" value="1"/>
</dbReference>
<reference evidence="5 6" key="1">
    <citation type="submission" date="2020-04" db="EMBL/GenBank/DDBJ databases">
        <title>Collinsella sp. KGMB02528 nov., an anaerobic actinobacterium isolated from human feces.</title>
        <authorList>
            <person name="Han K.-I."/>
            <person name="Eom M.K."/>
            <person name="Kim J.-S."/>
            <person name="Lee K.C."/>
            <person name="Suh M.K."/>
            <person name="Park S.-H."/>
            <person name="Lee J.H."/>
            <person name="Kang S.W."/>
            <person name="Park J.-E."/>
            <person name="Oh B.S."/>
            <person name="Yu S.Y."/>
            <person name="Choi S.-H."/>
            <person name="Lee D.H."/>
            <person name="Yoon H."/>
            <person name="Kim B.-Y."/>
            <person name="Lee J.H."/>
            <person name="Lee J.-S."/>
        </authorList>
    </citation>
    <scope>NUCLEOTIDE SEQUENCE [LARGE SCALE GENOMIC DNA]</scope>
    <source>
        <strain evidence="5 6">KGMB02528</strain>
    </source>
</reference>
<keyword evidence="6" id="KW-1185">Reference proteome</keyword>
<dbReference type="PANTHER" id="PTHR47245">
    <property type="entry name" value="PEPTIDYLPROLYL ISOMERASE"/>
    <property type="match status" value="1"/>
</dbReference>
<gene>
    <name evidence="5" type="ORF">HF320_07340</name>
</gene>
<dbReference type="InterPro" id="IPR027304">
    <property type="entry name" value="Trigger_fact/SurA_dom_sf"/>
</dbReference>
<proteinExistence type="predicted"/>
<organism evidence="5 6">
    <name type="scientific">Collinsella acetigenes</name>
    <dbReference type="NCBI Taxonomy" id="2713419"/>
    <lineage>
        <taxon>Bacteria</taxon>
        <taxon>Bacillati</taxon>
        <taxon>Actinomycetota</taxon>
        <taxon>Coriobacteriia</taxon>
        <taxon>Coriobacteriales</taxon>
        <taxon>Coriobacteriaceae</taxon>
        <taxon>Collinsella</taxon>
    </lineage>
</organism>
<keyword evidence="3" id="KW-0812">Transmembrane</keyword>
<evidence type="ECO:0000256" key="3">
    <source>
        <dbReference type="SAM" id="Phobius"/>
    </source>
</evidence>
<name>A0A7X9UCT3_9ACTN</name>
<evidence type="ECO:0000313" key="6">
    <source>
        <dbReference type="Proteomes" id="UP000546970"/>
    </source>
</evidence>
<dbReference type="Gene3D" id="1.10.4030.10">
    <property type="entry name" value="Porin chaperone SurA, peptide-binding domain"/>
    <property type="match status" value="1"/>
</dbReference>
<dbReference type="PROSITE" id="PS50198">
    <property type="entry name" value="PPIC_PPIASE_2"/>
    <property type="match status" value="1"/>
</dbReference>
<dbReference type="InterPro" id="IPR050245">
    <property type="entry name" value="PrsA_foldase"/>
</dbReference>
<dbReference type="Proteomes" id="UP000546970">
    <property type="component" value="Unassembled WGS sequence"/>
</dbReference>
<evidence type="ECO:0000256" key="1">
    <source>
        <dbReference type="PROSITE-ProRule" id="PRU00278"/>
    </source>
</evidence>
<keyword evidence="1 5" id="KW-0413">Isomerase</keyword>
<evidence type="ECO:0000313" key="5">
    <source>
        <dbReference type="EMBL" id="NMF56140.1"/>
    </source>
</evidence>
<evidence type="ECO:0000256" key="2">
    <source>
        <dbReference type="SAM" id="MobiDB-lite"/>
    </source>
</evidence>
<dbReference type="Pfam" id="PF13624">
    <property type="entry name" value="SurA_N_3"/>
    <property type="match status" value="1"/>
</dbReference>
<feature type="transmembrane region" description="Helical" evidence="3">
    <location>
        <begin position="38"/>
        <end position="61"/>
    </location>
</feature>
<dbReference type="Gene3D" id="3.10.50.40">
    <property type="match status" value="1"/>
</dbReference>
<dbReference type="RefSeq" id="WP_169277745.1">
    <property type="nucleotide sequence ID" value="NZ_JABBCP010000006.1"/>
</dbReference>
<protein>
    <submittedName>
        <fullName evidence="5">Peptidylprolyl isomerase</fullName>
    </submittedName>
</protein>
<evidence type="ECO:0000259" key="4">
    <source>
        <dbReference type="PROSITE" id="PS50198"/>
    </source>
</evidence>
<dbReference type="EMBL" id="JABBCP010000006">
    <property type="protein sequence ID" value="NMF56140.1"/>
    <property type="molecule type" value="Genomic_DNA"/>
</dbReference>
<dbReference type="GO" id="GO:0003755">
    <property type="term" value="F:peptidyl-prolyl cis-trans isomerase activity"/>
    <property type="evidence" value="ECO:0007669"/>
    <property type="project" value="UniProtKB-KW"/>
</dbReference>
<keyword evidence="3" id="KW-0472">Membrane</keyword>
<accession>A0A7X9UCT3</accession>
<feature type="region of interest" description="Disordered" evidence="2">
    <location>
        <begin position="1"/>
        <end position="28"/>
    </location>
</feature>
<dbReference type="AlphaFoldDB" id="A0A7X9UCT3"/>
<comment type="caution">
    <text evidence="5">The sequence shown here is derived from an EMBL/GenBank/DDBJ whole genome shotgun (WGS) entry which is preliminary data.</text>
</comment>
<keyword evidence="3" id="KW-1133">Transmembrane helix</keyword>
<dbReference type="InterPro" id="IPR046357">
    <property type="entry name" value="PPIase_dom_sf"/>
</dbReference>
<dbReference type="SUPFAM" id="SSF109998">
    <property type="entry name" value="Triger factor/SurA peptide-binding domain-like"/>
    <property type="match status" value="1"/>
</dbReference>
<dbReference type="SUPFAM" id="SSF54534">
    <property type="entry name" value="FKBP-like"/>
    <property type="match status" value="1"/>
</dbReference>
<keyword evidence="1" id="KW-0697">Rotamase</keyword>
<feature type="compositionally biased region" description="Basic residues" evidence="2">
    <location>
        <begin position="17"/>
        <end position="28"/>
    </location>
</feature>
<feature type="domain" description="PpiC" evidence="4">
    <location>
        <begin position="224"/>
        <end position="327"/>
    </location>
</feature>
<dbReference type="Pfam" id="PF00639">
    <property type="entry name" value="Rotamase"/>
    <property type="match status" value="1"/>
</dbReference>